<dbReference type="AlphaFoldDB" id="A0AAD5T1U9"/>
<feature type="transmembrane region" description="Helical" evidence="5">
    <location>
        <begin position="44"/>
        <end position="68"/>
    </location>
</feature>
<dbReference type="EMBL" id="JADGJH010000849">
    <property type="protein sequence ID" value="KAJ3121875.1"/>
    <property type="molecule type" value="Genomic_DNA"/>
</dbReference>
<evidence type="ECO:0000256" key="3">
    <source>
        <dbReference type="ARBA" id="ARBA00022989"/>
    </source>
</evidence>
<comment type="subcellular location">
    <subcellularLocation>
        <location evidence="1">Membrane</location>
        <topology evidence="1">Multi-pass membrane protein</topology>
    </subcellularLocation>
</comment>
<dbReference type="GO" id="GO:0016020">
    <property type="term" value="C:membrane"/>
    <property type="evidence" value="ECO:0007669"/>
    <property type="project" value="UniProtKB-SubCell"/>
</dbReference>
<dbReference type="Pfam" id="PF13886">
    <property type="entry name" value="TM7S3_TM198"/>
    <property type="match status" value="1"/>
</dbReference>
<reference evidence="7" key="1">
    <citation type="submission" date="2020-05" db="EMBL/GenBank/DDBJ databases">
        <title>Phylogenomic resolution of chytrid fungi.</title>
        <authorList>
            <person name="Stajich J.E."/>
            <person name="Amses K."/>
            <person name="Simmons R."/>
            <person name="Seto K."/>
            <person name="Myers J."/>
            <person name="Bonds A."/>
            <person name="Quandt C.A."/>
            <person name="Barry K."/>
            <person name="Liu P."/>
            <person name="Grigoriev I."/>
            <person name="Longcore J.E."/>
            <person name="James T.Y."/>
        </authorList>
    </citation>
    <scope>NUCLEOTIDE SEQUENCE</scope>
    <source>
        <strain evidence="7">JEL0513</strain>
    </source>
</reference>
<dbReference type="InterPro" id="IPR025256">
    <property type="entry name" value="TM7S3/TM198-like_dom"/>
</dbReference>
<keyword evidence="8" id="KW-1185">Reference proteome</keyword>
<keyword evidence="2 5" id="KW-0812">Transmembrane</keyword>
<accession>A0AAD5T1U9</accession>
<feature type="domain" description="TM7S3/TM198-like" evidence="6">
    <location>
        <begin position="1"/>
        <end position="173"/>
    </location>
</feature>
<feature type="transmembrane region" description="Helical" evidence="5">
    <location>
        <begin position="154"/>
        <end position="173"/>
    </location>
</feature>
<evidence type="ECO:0000256" key="5">
    <source>
        <dbReference type="SAM" id="Phobius"/>
    </source>
</evidence>
<dbReference type="Proteomes" id="UP001211907">
    <property type="component" value="Unassembled WGS sequence"/>
</dbReference>
<organism evidence="7 8">
    <name type="scientific">Physocladia obscura</name>
    <dbReference type="NCBI Taxonomy" id="109957"/>
    <lineage>
        <taxon>Eukaryota</taxon>
        <taxon>Fungi</taxon>
        <taxon>Fungi incertae sedis</taxon>
        <taxon>Chytridiomycota</taxon>
        <taxon>Chytridiomycota incertae sedis</taxon>
        <taxon>Chytridiomycetes</taxon>
        <taxon>Chytridiales</taxon>
        <taxon>Chytriomycetaceae</taxon>
        <taxon>Physocladia</taxon>
    </lineage>
</organism>
<evidence type="ECO:0000259" key="6">
    <source>
        <dbReference type="Pfam" id="PF13886"/>
    </source>
</evidence>
<evidence type="ECO:0000256" key="2">
    <source>
        <dbReference type="ARBA" id="ARBA00022692"/>
    </source>
</evidence>
<sequence>MFLMGFIFGAVVGYSGLVHFRPVGGYPSDSNVVMYGSGGSMVLCLIKLGLVIIGVVGGLFLSLFILGWKDLGVIESGTNRTIFIAVLCVLGAIAAFFLEKHAVIIATSFVGAYSFCFGVDCFAHAGFVQASELFLGGSSGDAGSVRVFVVNPKVIALSVSVLVLALLGVVVQYRVNSGKKWHQGNKD</sequence>
<comment type="caution">
    <text evidence="7">The sequence shown here is derived from an EMBL/GenBank/DDBJ whole genome shotgun (WGS) entry which is preliminary data.</text>
</comment>
<name>A0AAD5T1U9_9FUNG</name>
<gene>
    <name evidence="7" type="ORF">HK100_012201</name>
</gene>
<keyword evidence="4 5" id="KW-0472">Membrane</keyword>
<evidence type="ECO:0000313" key="8">
    <source>
        <dbReference type="Proteomes" id="UP001211907"/>
    </source>
</evidence>
<evidence type="ECO:0000256" key="1">
    <source>
        <dbReference type="ARBA" id="ARBA00004141"/>
    </source>
</evidence>
<proteinExistence type="predicted"/>
<keyword evidence="3 5" id="KW-1133">Transmembrane helix</keyword>
<feature type="transmembrane region" description="Helical" evidence="5">
    <location>
        <begin position="80"/>
        <end position="98"/>
    </location>
</feature>
<evidence type="ECO:0000313" key="7">
    <source>
        <dbReference type="EMBL" id="KAJ3121875.1"/>
    </source>
</evidence>
<evidence type="ECO:0000256" key="4">
    <source>
        <dbReference type="ARBA" id="ARBA00023136"/>
    </source>
</evidence>
<protein>
    <recommendedName>
        <fullName evidence="6">TM7S3/TM198-like domain-containing protein</fullName>
    </recommendedName>
</protein>